<name>A0A9D1Q7I6_9FIRM</name>
<gene>
    <name evidence="1" type="ORF">H9890_02360</name>
</gene>
<sequence length="107" mass="12357">LRPVNYFFGIFKVFQNTVKRFRYKYSILFNFQGPASASRLIGDLFILPHHPGLVKHFFRSVFKFWGSAGRSVERSDIVLLFLAIVNPLFASFLKKAKLLDNHPALPL</sequence>
<accession>A0A9D1Q7I6</accession>
<evidence type="ECO:0000313" key="1">
    <source>
        <dbReference type="EMBL" id="HIW08230.1"/>
    </source>
</evidence>
<feature type="non-terminal residue" evidence="1">
    <location>
        <position position="1"/>
    </location>
</feature>
<proteinExistence type="predicted"/>
<dbReference type="Proteomes" id="UP000823933">
    <property type="component" value="Unassembled WGS sequence"/>
</dbReference>
<reference evidence="1" key="2">
    <citation type="submission" date="2021-04" db="EMBL/GenBank/DDBJ databases">
        <authorList>
            <person name="Gilroy R."/>
        </authorList>
    </citation>
    <scope>NUCLEOTIDE SEQUENCE</scope>
    <source>
        <strain evidence="1">ChiHcolR34-3080</strain>
    </source>
</reference>
<dbReference type="AlphaFoldDB" id="A0A9D1Q7I6"/>
<evidence type="ECO:0000313" key="2">
    <source>
        <dbReference type="Proteomes" id="UP000823933"/>
    </source>
</evidence>
<protein>
    <submittedName>
        <fullName evidence="1">Uncharacterized protein</fullName>
    </submittedName>
</protein>
<reference evidence="1" key="1">
    <citation type="journal article" date="2021" name="PeerJ">
        <title>Extensive microbial diversity within the chicken gut microbiome revealed by metagenomics and culture.</title>
        <authorList>
            <person name="Gilroy R."/>
            <person name="Ravi A."/>
            <person name="Getino M."/>
            <person name="Pursley I."/>
            <person name="Horton D.L."/>
            <person name="Alikhan N.F."/>
            <person name="Baker D."/>
            <person name="Gharbi K."/>
            <person name="Hall N."/>
            <person name="Watson M."/>
            <person name="Adriaenssens E.M."/>
            <person name="Foster-Nyarko E."/>
            <person name="Jarju S."/>
            <person name="Secka A."/>
            <person name="Antonio M."/>
            <person name="Oren A."/>
            <person name="Chaudhuri R.R."/>
            <person name="La Ragione R."/>
            <person name="Hildebrand F."/>
            <person name="Pallen M.J."/>
        </authorList>
    </citation>
    <scope>NUCLEOTIDE SEQUENCE</scope>
    <source>
        <strain evidence="1">ChiHcolR34-3080</strain>
    </source>
</reference>
<organism evidence="1 2">
    <name type="scientific">Candidatus Faecalibacterium intestinigallinarum</name>
    <dbReference type="NCBI Taxonomy" id="2838581"/>
    <lineage>
        <taxon>Bacteria</taxon>
        <taxon>Bacillati</taxon>
        <taxon>Bacillota</taxon>
        <taxon>Clostridia</taxon>
        <taxon>Eubacteriales</taxon>
        <taxon>Oscillospiraceae</taxon>
        <taxon>Faecalibacterium</taxon>
    </lineage>
</organism>
<comment type="caution">
    <text evidence="1">The sequence shown here is derived from an EMBL/GenBank/DDBJ whole genome shotgun (WGS) entry which is preliminary data.</text>
</comment>
<dbReference type="EMBL" id="DXHQ01000027">
    <property type="protein sequence ID" value="HIW08230.1"/>
    <property type="molecule type" value="Genomic_DNA"/>
</dbReference>